<keyword evidence="3 10" id="KW-1134">Transmembrane beta strand</keyword>
<accession>A0A1H6R2V8</accession>
<comment type="subcellular location">
    <subcellularLocation>
        <location evidence="1 10">Cell outer membrane</location>
        <topology evidence="1 10">Multi-pass membrane protein</topology>
    </subcellularLocation>
</comment>
<dbReference type="AlphaFoldDB" id="A0A1H6R2V8"/>
<evidence type="ECO:0000256" key="10">
    <source>
        <dbReference type="PROSITE-ProRule" id="PRU01360"/>
    </source>
</evidence>
<evidence type="ECO:0000256" key="7">
    <source>
        <dbReference type="ARBA" id="ARBA00023077"/>
    </source>
</evidence>
<evidence type="ECO:0000256" key="2">
    <source>
        <dbReference type="ARBA" id="ARBA00022448"/>
    </source>
</evidence>
<keyword evidence="4 10" id="KW-0812">Transmembrane</keyword>
<dbReference type="GO" id="GO:0044718">
    <property type="term" value="P:siderophore transmembrane transport"/>
    <property type="evidence" value="ECO:0007669"/>
    <property type="project" value="TreeGrafter"/>
</dbReference>
<evidence type="ECO:0000256" key="11">
    <source>
        <dbReference type="PROSITE-ProRule" id="PRU10143"/>
    </source>
</evidence>
<dbReference type="InterPro" id="IPR039426">
    <property type="entry name" value="TonB-dep_rcpt-like"/>
</dbReference>
<dbReference type="InterPro" id="IPR037066">
    <property type="entry name" value="Plug_dom_sf"/>
</dbReference>
<evidence type="ECO:0000256" key="8">
    <source>
        <dbReference type="ARBA" id="ARBA00023136"/>
    </source>
</evidence>
<proteinExistence type="inferred from homology"/>
<dbReference type="OrthoDB" id="9764669at2"/>
<evidence type="ECO:0000256" key="1">
    <source>
        <dbReference type="ARBA" id="ARBA00004571"/>
    </source>
</evidence>
<dbReference type="Proteomes" id="UP000242999">
    <property type="component" value="Unassembled WGS sequence"/>
</dbReference>
<dbReference type="PROSITE" id="PS52016">
    <property type="entry name" value="TONB_DEPENDENT_REC_3"/>
    <property type="match status" value="1"/>
</dbReference>
<gene>
    <name evidence="17" type="ORF">SAMN05421831_10345</name>
</gene>
<evidence type="ECO:0000313" key="18">
    <source>
        <dbReference type="Proteomes" id="UP000242999"/>
    </source>
</evidence>
<dbReference type="InterPro" id="IPR000531">
    <property type="entry name" value="Beta-barrel_TonB"/>
</dbReference>
<keyword evidence="9 10" id="KW-0998">Cell outer membrane</keyword>
<evidence type="ECO:0000256" key="13">
    <source>
        <dbReference type="SAM" id="MobiDB-lite"/>
    </source>
</evidence>
<dbReference type="InterPro" id="IPR036942">
    <property type="entry name" value="Beta-barrel_TonB_sf"/>
</dbReference>
<dbReference type="STRING" id="64971.SAMN05421831_10345"/>
<dbReference type="GO" id="GO:0015344">
    <property type="term" value="F:siderophore uptake transmembrane transporter activity"/>
    <property type="evidence" value="ECO:0007669"/>
    <property type="project" value="TreeGrafter"/>
</dbReference>
<evidence type="ECO:0000256" key="3">
    <source>
        <dbReference type="ARBA" id="ARBA00022452"/>
    </source>
</evidence>
<evidence type="ECO:0000256" key="14">
    <source>
        <dbReference type="SAM" id="SignalP"/>
    </source>
</evidence>
<protein>
    <submittedName>
        <fullName evidence="17">Outer membrane receptor for ferrienterochelin and colicins</fullName>
    </submittedName>
</protein>
<keyword evidence="17" id="KW-0675">Receptor</keyword>
<dbReference type="PROSITE" id="PS00430">
    <property type="entry name" value="TONB_DEPENDENT_REC_1"/>
    <property type="match status" value="1"/>
</dbReference>
<keyword evidence="5 14" id="KW-0732">Signal</keyword>
<dbReference type="PANTHER" id="PTHR30069:SF53">
    <property type="entry name" value="COLICIN I RECEPTOR-RELATED"/>
    <property type="match status" value="1"/>
</dbReference>
<dbReference type="SUPFAM" id="SSF56935">
    <property type="entry name" value="Porins"/>
    <property type="match status" value="1"/>
</dbReference>
<feature type="short sequence motif" description="TonB box" evidence="11">
    <location>
        <begin position="31"/>
        <end position="37"/>
    </location>
</feature>
<dbReference type="InterPro" id="IPR010916">
    <property type="entry name" value="TonB_box_CS"/>
</dbReference>
<dbReference type="InterPro" id="IPR012910">
    <property type="entry name" value="Plug_dom"/>
</dbReference>
<feature type="domain" description="TonB-dependent receptor plug" evidence="16">
    <location>
        <begin position="43"/>
        <end position="156"/>
    </location>
</feature>
<keyword evidence="8 10" id="KW-0472">Membrane</keyword>
<evidence type="ECO:0000256" key="5">
    <source>
        <dbReference type="ARBA" id="ARBA00022729"/>
    </source>
</evidence>
<dbReference type="Pfam" id="PF07715">
    <property type="entry name" value="Plug"/>
    <property type="match status" value="1"/>
</dbReference>
<feature type="region of interest" description="Disordered" evidence="13">
    <location>
        <begin position="211"/>
        <end position="239"/>
    </location>
</feature>
<evidence type="ECO:0000259" key="15">
    <source>
        <dbReference type="Pfam" id="PF00593"/>
    </source>
</evidence>
<name>A0A1H6R2V8_9GAMM</name>
<keyword evidence="18" id="KW-1185">Reference proteome</keyword>
<dbReference type="Pfam" id="PF00593">
    <property type="entry name" value="TonB_dep_Rec_b-barrel"/>
    <property type="match status" value="1"/>
</dbReference>
<keyword evidence="7 11" id="KW-0798">TonB box</keyword>
<evidence type="ECO:0000256" key="6">
    <source>
        <dbReference type="ARBA" id="ARBA00023065"/>
    </source>
</evidence>
<dbReference type="Gene3D" id="2.170.130.10">
    <property type="entry name" value="TonB-dependent receptor, plug domain"/>
    <property type="match status" value="1"/>
</dbReference>
<evidence type="ECO:0000313" key="17">
    <source>
        <dbReference type="EMBL" id="SEI50189.1"/>
    </source>
</evidence>
<feature type="signal peptide" evidence="14">
    <location>
        <begin position="1"/>
        <end position="22"/>
    </location>
</feature>
<reference evidence="18" key="1">
    <citation type="submission" date="2016-10" db="EMBL/GenBank/DDBJ databases">
        <authorList>
            <person name="Varghese N."/>
            <person name="Submissions S."/>
        </authorList>
    </citation>
    <scope>NUCLEOTIDE SEQUENCE [LARGE SCALE GENOMIC DNA]</scope>
    <source>
        <strain evidence="18">DSM 7165</strain>
    </source>
</reference>
<evidence type="ECO:0000259" key="16">
    <source>
        <dbReference type="Pfam" id="PF07715"/>
    </source>
</evidence>
<evidence type="ECO:0000256" key="4">
    <source>
        <dbReference type="ARBA" id="ARBA00022692"/>
    </source>
</evidence>
<evidence type="ECO:0000256" key="9">
    <source>
        <dbReference type="ARBA" id="ARBA00023237"/>
    </source>
</evidence>
<feature type="chain" id="PRO_5017259108" evidence="14">
    <location>
        <begin position="23"/>
        <end position="703"/>
    </location>
</feature>
<dbReference type="CDD" id="cd01347">
    <property type="entry name" value="ligand_gated_channel"/>
    <property type="match status" value="1"/>
</dbReference>
<feature type="domain" description="TonB-dependent receptor-like beta-barrel" evidence="15">
    <location>
        <begin position="241"/>
        <end position="662"/>
    </location>
</feature>
<dbReference type="PANTHER" id="PTHR30069">
    <property type="entry name" value="TONB-DEPENDENT OUTER MEMBRANE RECEPTOR"/>
    <property type="match status" value="1"/>
</dbReference>
<dbReference type="GO" id="GO:0009279">
    <property type="term" value="C:cell outer membrane"/>
    <property type="evidence" value="ECO:0007669"/>
    <property type="project" value="UniProtKB-SubCell"/>
</dbReference>
<comment type="similarity">
    <text evidence="10 12">Belongs to the TonB-dependent receptor family.</text>
</comment>
<evidence type="ECO:0000256" key="12">
    <source>
        <dbReference type="RuleBase" id="RU003357"/>
    </source>
</evidence>
<dbReference type="EMBL" id="FNYH01000003">
    <property type="protein sequence ID" value="SEI50189.1"/>
    <property type="molecule type" value="Genomic_DNA"/>
</dbReference>
<organism evidence="17 18">
    <name type="scientific">Allopseudospirillum japonicum</name>
    <dbReference type="NCBI Taxonomy" id="64971"/>
    <lineage>
        <taxon>Bacteria</taxon>
        <taxon>Pseudomonadati</taxon>
        <taxon>Pseudomonadota</taxon>
        <taxon>Gammaproteobacteria</taxon>
        <taxon>Oceanospirillales</taxon>
        <taxon>Oceanospirillaceae</taxon>
        <taxon>Allopseudospirillum</taxon>
    </lineage>
</organism>
<dbReference type="Gene3D" id="2.40.170.20">
    <property type="entry name" value="TonB-dependent receptor, beta-barrel domain"/>
    <property type="match status" value="1"/>
</dbReference>
<keyword evidence="6" id="KW-0406">Ion transport</keyword>
<sequence length="703" mass="77504">MSPFKLTPLALALALPTGWSYASTPTTHLDTLVVSATGYEQSMREAPASIHVVTRDQLEQSQYSSLADALADVEGVDVGASAGKTGGLNISLRGMPSEYTLILIDGQRQNPAGNVTPNGFGETATRFMPPLAAIERIEVIRGPMSTLYGSDAMGGIINIITRPVSNEWRGTLGFSSTYQFDEDFGNEYRTQAYLSGPLIKDKLGLTLRGQTDQRQASDLRYPSEAGEQVEVSKRGPSPVEAETYSVGGRLTFKLNPQQKLWLDVESARQTYDNSEGQLGTLGVRGYADELKFNRDQYLLAHQMPLAQGQLETRFTYNQTETLGRIVPSGLNKGQARTLETENRIADIQWVGSRGAHWITLGGQYWDAQMQDGVAPNAFDHQQGSIFVEDEWHLHDDFNLTLGLRYDDHSTFGGHTSPRVYGVWTLAPAWTLKGGVSGGYKTPRLDQLADGIVGFGGQGTIPLIGSPDLEPETSISSELGLYYQPDADLSASVTLFNNEFEDKIASGAGLLNCSYANAPNRAGCVDYGHWPDLDTYGNSINVDEAVTRGLELSSRWQFAPAWQLQMNYTYTDSEQKSGAQAGQPLTDTPEHMLNAKLQWQVTPSFATWLKAEYRSERYRAVGRGFPQEAKDQLGDYRAYTLVHLGTSFAITPSVRIQAALYNLLDKDFVEYSRYLDASGNAAYTSNYPNHEDARRLWLSLNVDF</sequence>
<keyword evidence="2 10" id="KW-0813">Transport</keyword>
<dbReference type="RefSeq" id="WP_093308706.1">
    <property type="nucleotide sequence ID" value="NZ_FNYH01000003.1"/>
</dbReference>